<keyword evidence="5" id="KW-0547">Nucleotide-binding</keyword>
<dbReference type="Pfam" id="PF02872">
    <property type="entry name" value="5_nucleotid_C"/>
    <property type="match status" value="1"/>
</dbReference>
<evidence type="ECO:0000256" key="3">
    <source>
        <dbReference type="ARBA" id="ARBA00022525"/>
    </source>
</evidence>
<evidence type="ECO:0000313" key="9">
    <source>
        <dbReference type="Proteomes" id="UP001058872"/>
    </source>
</evidence>
<name>A0AAE9NAK9_9BRAD</name>
<dbReference type="Gene3D" id="3.60.21.10">
    <property type="match status" value="1"/>
</dbReference>
<comment type="subcellular location">
    <subcellularLocation>
        <location evidence="1">Secreted</location>
    </subcellularLocation>
</comment>
<organism evidence="8 9">
    <name type="scientific">Bradyrhizobium betae</name>
    <dbReference type="NCBI Taxonomy" id="244734"/>
    <lineage>
        <taxon>Bacteria</taxon>
        <taxon>Pseudomonadati</taxon>
        <taxon>Pseudomonadota</taxon>
        <taxon>Alphaproteobacteria</taxon>
        <taxon>Hyphomicrobiales</taxon>
        <taxon>Nitrobacteraceae</taxon>
        <taxon>Bradyrhizobium</taxon>
    </lineage>
</organism>
<dbReference type="InterPro" id="IPR041831">
    <property type="entry name" value="YhcR_MPP"/>
</dbReference>
<reference evidence="8" key="1">
    <citation type="submission" date="2018-04" db="EMBL/GenBank/DDBJ databases">
        <title>Genomes of Endosymbiotic and Endophytic Bradyrhizobium Publication status.</title>
        <authorList>
            <person name="Guha S."/>
            <person name="Jorrin B."/>
            <person name="Sarkar M."/>
            <person name="Poole P.S."/>
            <person name="DasGupta M."/>
        </authorList>
    </citation>
    <scope>NUCLEOTIDE SEQUENCE</scope>
    <source>
        <strain evidence="8">WBOS16</strain>
    </source>
</reference>
<evidence type="ECO:0000256" key="1">
    <source>
        <dbReference type="ARBA" id="ARBA00004613"/>
    </source>
</evidence>
<gene>
    <name evidence="8" type="ORF">DCM83_14745</name>
</gene>
<dbReference type="CDD" id="cd07412">
    <property type="entry name" value="MPP_YhcR_N"/>
    <property type="match status" value="1"/>
</dbReference>
<dbReference type="Pfam" id="PF00149">
    <property type="entry name" value="Metallophos"/>
    <property type="match status" value="1"/>
</dbReference>
<evidence type="ECO:0000256" key="2">
    <source>
        <dbReference type="ARBA" id="ARBA00006654"/>
    </source>
</evidence>
<dbReference type="FunFam" id="3.60.21.10:FF:000070">
    <property type="entry name" value="5`-nucleotidase family protein"/>
    <property type="match status" value="1"/>
</dbReference>
<keyword evidence="4 5" id="KW-0732">Signal</keyword>
<proteinExistence type="inferred from homology"/>
<dbReference type="InterPro" id="IPR029052">
    <property type="entry name" value="Metallo-depent_PP-like"/>
</dbReference>
<dbReference type="EMBL" id="CP028989">
    <property type="protein sequence ID" value="UUO66334.1"/>
    <property type="molecule type" value="Genomic_DNA"/>
</dbReference>
<evidence type="ECO:0000256" key="4">
    <source>
        <dbReference type="ARBA" id="ARBA00022729"/>
    </source>
</evidence>
<dbReference type="RefSeq" id="WP_257177141.1">
    <property type="nucleotide sequence ID" value="NZ_CP028989.1"/>
</dbReference>
<dbReference type="Proteomes" id="UP001058872">
    <property type="component" value="Chromosome"/>
</dbReference>
<dbReference type="PROSITE" id="PS00785">
    <property type="entry name" value="5_NUCLEOTIDASE_1"/>
    <property type="match status" value="1"/>
</dbReference>
<dbReference type="InterPro" id="IPR036907">
    <property type="entry name" value="5'-Nucleotdase_C_sf"/>
</dbReference>
<feature type="domain" description="5'-Nucleotidase C-terminal" evidence="7">
    <location>
        <begin position="356"/>
        <end position="514"/>
    </location>
</feature>
<feature type="signal peptide" evidence="5">
    <location>
        <begin position="1"/>
        <end position="20"/>
    </location>
</feature>
<feature type="domain" description="Calcineurin-like phosphoesterase" evidence="6">
    <location>
        <begin position="28"/>
        <end position="279"/>
    </location>
</feature>
<dbReference type="SUPFAM" id="SSF55816">
    <property type="entry name" value="5'-nucleotidase (syn. UDP-sugar hydrolase), C-terminal domain"/>
    <property type="match status" value="1"/>
</dbReference>
<dbReference type="SUPFAM" id="SSF56300">
    <property type="entry name" value="Metallo-dependent phosphatases"/>
    <property type="match status" value="1"/>
</dbReference>
<evidence type="ECO:0000259" key="7">
    <source>
        <dbReference type="Pfam" id="PF02872"/>
    </source>
</evidence>
<evidence type="ECO:0000256" key="5">
    <source>
        <dbReference type="RuleBase" id="RU362119"/>
    </source>
</evidence>
<keyword evidence="5" id="KW-0378">Hydrolase</keyword>
<dbReference type="InterPro" id="IPR004843">
    <property type="entry name" value="Calcineurin-like_PHP"/>
</dbReference>
<keyword evidence="3" id="KW-0964">Secreted</keyword>
<dbReference type="GO" id="GO:0005576">
    <property type="term" value="C:extracellular region"/>
    <property type="evidence" value="ECO:0007669"/>
    <property type="project" value="UniProtKB-SubCell"/>
</dbReference>
<comment type="similarity">
    <text evidence="2 5">Belongs to the 5'-nucleotidase family.</text>
</comment>
<dbReference type="InterPro" id="IPR008334">
    <property type="entry name" value="5'-Nucleotdase_C"/>
</dbReference>
<feature type="chain" id="PRO_5041780740" evidence="5">
    <location>
        <begin position="21"/>
        <end position="551"/>
    </location>
</feature>
<dbReference type="GO" id="GO:0030288">
    <property type="term" value="C:outer membrane-bounded periplasmic space"/>
    <property type="evidence" value="ECO:0007669"/>
    <property type="project" value="TreeGrafter"/>
</dbReference>
<dbReference type="GO" id="GO:0009166">
    <property type="term" value="P:nucleotide catabolic process"/>
    <property type="evidence" value="ECO:0007669"/>
    <property type="project" value="InterPro"/>
</dbReference>
<dbReference type="GO" id="GO:0000166">
    <property type="term" value="F:nucleotide binding"/>
    <property type="evidence" value="ECO:0007669"/>
    <property type="project" value="UniProtKB-KW"/>
</dbReference>
<evidence type="ECO:0000259" key="6">
    <source>
        <dbReference type="Pfam" id="PF00149"/>
    </source>
</evidence>
<dbReference type="PRINTS" id="PR01607">
    <property type="entry name" value="APYRASEFAMLY"/>
</dbReference>
<dbReference type="GO" id="GO:0008768">
    <property type="term" value="F:UDP-sugar diphosphatase activity"/>
    <property type="evidence" value="ECO:0007669"/>
    <property type="project" value="TreeGrafter"/>
</dbReference>
<sequence>MRYKSIFAALALIWTLPASAQTAAPIELRILAINDFHGNLRPPPGGIRIGDPEDKSKKVMVAAGGAEYLATLVKQLREGHKNTIFVAAGDLIGASPFLSAMFHDEPSIESLSMMGLAITSVGNHEFDEGTTELLRMQNGGCHPVDGCQGPHPFTGAKFRYLAASTIETATGNSVLPPYEIREFDGIPVAFIGLTLKETAGIVSPSGIKGFEFRDEAETVNALVPQLKARGVEAIVVLIHQGGEPSGDYNECPAITGPIVDIVKKFDRAVDVVVSGHTHRAYVCDIDGRLVTSGDKYGTLVTAIDLKLDPTTRDIVSATGENVLVANASLARDPEQTALIDAYDKLSAPIANRPAGSVTQTLSRVPNEAGESALGDIIADAQLLATRDAKDGSAVIALTNPGGIRTDIVPKENGAISFGDVFASQPFRNRLVTITLTGSQLKDMLEQQWLDPKRPRILQVSNGFSYAWDASKPFGERVIPERMTLNGGPIEPGSGYRVTLNDYLAVGGDGFTVAQQGTSPQYGGYDADALFAFFRAHGPIGPLPPTRILRVN</sequence>
<dbReference type="InterPro" id="IPR006146">
    <property type="entry name" value="5'-Nucleotdase_CS"/>
</dbReference>
<dbReference type="FunFam" id="3.90.780.10:FF:000004">
    <property type="entry name" value="UDP-sugar hydrolase, putative"/>
    <property type="match status" value="1"/>
</dbReference>
<dbReference type="GO" id="GO:0046872">
    <property type="term" value="F:metal ion binding"/>
    <property type="evidence" value="ECO:0007669"/>
    <property type="project" value="InterPro"/>
</dbReference>
<dbReference type="AlphaFoldDB" id="A0AAE9NAK9"/>
<dbReference type="Gene3D" id="3.90.780.10">
    <property type="entry name" value="5'-Nucleotidase, C-terminal domain"/>
    <property type="match status" value="1"/>
</dbReference>
<evidence type="ECO:0000313" key="8">
    <source>
        <dbReference type="EMBL" id="UUO66334.1"/>
    </source>
</evidence>
<dbReference type="InterPro" id="IPR006179">
    <property type="entry name" value="5_nucleotidase/apyrase"/>
</dbReference>
<dbReference type="GO" id="GO:0008253">
    <property type="term" value="F:5'-nucleotidase activity"/>
    <property type="evidence" value="ECO:0007669"/>
    <property type="project" value="TreeGrafter"/>
</dbReference>
<dbReference type="PANTHER" id="PTHR11575:SF24">
    <property type="entry name" value="5'-NUCLEOTIDASE"/>
    <property type="match status" value="1"/>
</dbReference>
<protein>
    <submittedName>
        <fullName evidence="8">Bifunctional metallophosphatase/5'-nucleotidase</fullName>
    </submittedName>
</protein>
<accession>A0AAE9NAK9</accession>
<dbReference type="PANTHER" id="PTHR11575">
    <property type="entry name" value="5'-NUCLEOTIDASE-RELATED"/>
    <property type="match status" value="1"/>
</dbReference>